<dbReference type="PRINTS" id="PR00080">
    <property type="entry name" value="SDRFAMILY"/>
</dbReference>
<dbReference type="RefSeq" id="WP_270044570.1">
    <property type="nucleotide sequence ID" value="NZ_JAPDOD010000045.1"/>
</dbReference>
<keyword evidence="2" id="KW-0560">Oxidoreductase</keyword>
<evidence type="ECO:0000313" key="5">
    <source>
        <dbReference type="EMBL" id="MDA0165312.1"/>
    </source>
</evidence>
<protein>
    <submittedName>
        <fullName evidence="5">SDR family oxidoreductase</fullName>
    </submittedName>
</protein>
<dbReference type="CDD" id="cd05233">
    <property type="entry name" value="SDR_c"/>
    <property type="match status" value="1"/>
</dbReference>
<feature type="domain" description="Ketoreductase" evidence="4">
    <location>
        <begin position="8"/>
        <end position="190"/>
    </location>
</feature>
<dbReference type="InterPro" id="IPR002347">
    <property type="entry name" value="SDR_fam"/>
</dbReference>
<comment type="similarity">
    <text evidence="1">Belongs to the short-chain dehydrogenases/reductases (SDR) family.</text>
</comment>
<dbReference type="PANTHER" id="PTHR24321:SF8">
    <property type="entry name" value="ESTRADIOL 17-BETA-DEHYDROGENASE 8-RELATED"/>
    <property type="match status" value="1"/>
</dbReference>
<name>A0A9X3MZD0_9ACTN</name>
<evidence type="ECO:0000256" key="3">
    <source>
        <dbReference type="ARBA" id="ARBA00023027"/>
    </source>
</evidence>
<dbReference type="PROSITE" id="PS00061">
    <property type="entry name" value="ADH_SHORT"/>
    <property type="match status" value="1"/>
</dbReference>
<dbReference type="Pfam" id="PF13561">
    <property type="entry name" value="adh_short_C2"/>
    <property type="match status" value="1"/>
</dbReference>
<accession>A0A9X3MZD0</accession>
<evidence type="ECO:0000313" key="6">
    <source>
        <dbReference type="Proteomes" id="UP001149140"/>
    </source>
</evidence>
<dbReference type="InterPro" id="IPR057326">
    <property type="entry name" value="KR_dom"/>
</dbReference>
<keyword evidence="3" id="KW-0520">NAD</keyword>
<sequence length="255" mass="26423">MDLGLEGKVVLVTGAASGIGRATAKAFAGEGATLALVDRDAGGLHSVREEIVAAGGRATTHVVDVSDSAEVDDAHDEVAVEHGRIDVAFNNAGVIEPVGWFHETPEGSWDRVIGVNLKGVWLCMRAQLRHMYARRDGVIVNTSSAAGLVGAPGTSPYTTAKHGVIGLTRTAALEYATSGIRVNAVAPGTVATPMNDSFARMENDPFADAPVRHGHPNGRLARPDEIADAVLFLASGRSTFATGSTLVVDGGYTAQ</sequence>
<dbReference type="Gene3D" id="3.40.50.720">
    <property type="entry name" value="NAD(P)-binding Rossmann-like Domain"/>
    <property type="match status" value="1"/>
</dbReference>
<gene>
    <name evidence="5" type="ORF">OM076_33900</name>
</gene>
<reference evidence="5" key="1">
    <citation type="submission" date="2022-10" db="EMBL/GenBank/DDBJ databases">
        <title>The WGS of Solirubrobacter ginsenosidimutans DSM 21036.</title>
        <authorList>
            <person name="Jiang Z."/>
        </authorList>
    </citation>
    <scope>NUCLEOTIDE SEQUENCE</scope>
    <source>
        <strain evidence="5">DSM 21036</strain>
    </source>
</reference>
<evidence type="ECO:0000256" key="2">
    <source>
        <dbReference type="ARBA" id="ARBA00023002"/>
    </source>
</evidence>
<dbReference type="FunFam" id="3.40.50.720:FF:000084">
    <property type="entry name" value="Short-chain dehydrogenase reductase"/>
    <property type="match status" value="1"/>
</dbReference>
<dbReference type="GO" id="GO:0016491">
    <property type="term" value="F:oxidoreductase activity"/>
    <property type="evidence" value="ECO:0007669"/>
    <property type="project" value="UniProtKB-KW"/>
</dbReference>
<dbReference type="PRINTS" id="PR00081">
    <property type="entry name" value="GDHRDH"/>
</dbReference>
<dbReference type="SUPFAM" id="SSF51735">
    <property type="entry name" value="NAD(P)-binding Rossmann-fold domains"/>
    <property type="match status" value="1"/>
</dbReference>
<dbReference type="InterPro" id="IPR036291">
    <property type="entry name" value="NAD(P)-bd_dom_sf"/>
</dbReference>
<dbReference type="SMART" id="SM00822">
    <property type="entry name" value="PKS_KR"/>
    <property type="match status" value="1"/>
</dbReference>
<dbReference type="InterPro" id="IPR020904">
    <property type="entry name" value="Sc_DH/Rdtase_CS"/>
</dbReference>
<dbReference type="NCBIfam" id="NF005559">
    <property type="entry name" value="PRK07231.1"/>
    <property type="match status" value="1"/>
</dbReference>
<dbReference type="PANTHER" id="PTHR24321">
    <property type="entry name" value="DEHYDROGENASES, SHORT CHAIN"/>
    <property type="match status" value="1"/>
</dbReference>
<comment type="caution">
    <text evidence="5">The sequence shown here is derived from an EMBL/GenBank/DDBJ whole genome shotgun (WGS) entry which is preliminary data.</text>
</comment>
<proteinExistence type="inferred from homology"/>
<organism evidence="5 6">
    <name type="scientific">Solirubrobacter ginsenosidimutans</name>
    <dbReference type="NCBI Taxonomy" id="490573"/>
    <lineage>
        <taxon>Bacteria</taxon>
        <taxon>Bacillati</taxon>
        <taxon>Actinomycetota</taxon>
        <taxon>Thermoleophilia</taxon>
        <taxon>Solirubrobacterales</taxon>
        <taxon>Solirubrobacteraceae</taxon>
        <taxon>Solirubrobacter</taxon>
    </lineage>
</organism>
<evidence type="ECO:0000256" key="1">
    <source>
        <dbReference type="ARBA" id="ARBA00006484"/>
    </source>
</evidence>
<keyword evidence="6" id="KW-1185">Reference proteome</keyword>
<dbReference type="Proteomes" id="UP001149140">
    <property type="component" value="Unassembled WGS sequence"/>
</dbReference>
<evidence type="ECO:0000259" key="4">
    <source>
        <dbReference type="SMART" id="SM00822"/>
    </source>
</evidence>
<dbReference type="AlphaFoldDB" id="A0A9X3MZD0"/>
<dbReference type="EMBL" id="JAPDOD010000045">
    <property type="protein sequence ID" value="MDA0165312.1"/>
    <property type="molecule type" value="Genomic_DNA"/>
</dbReference>